<accession>A0AAD7IUJ0</accession>
<protein>
    <submittedName>
        <fullName evidence="1">Uncharacterized protein</fullName>
    </submittedName>
</protein>
<keyword evidence="2" id="KW-1185">Reference proteome</keyword>
<gene>
    <name evidence="1" type="ORF">B0H16DRAFT_1888329</name>
</gene>
<evidence type="ECO:0000313" key="1">
    <source>
        <dbReference type="EMBL" id="KAJ7748978.1"/>
    </source>
</evidence>
<dbReference type="Proteomes" id="UP001215598">
    <property type="component" value="Unassembled WGS sequence"/>
</dbReference>
<sequence>MVNIDGSGFKSVAVTYGSAIPMTVNPGIGTDGTTVKVSSKSTVIPAADNTDDPYTFQAAKNDGTTVDVATVKYNKDGVVTITPKFTYKGVKKLIFVVRMADK</sequence>
<dbReference type="AlphaFoldDB" id="A0AAD7IUJ0"/>
<name>A0AAD7IUJ0_9AGAR</name>
<reference evidence="1" key="1">
    <citation type="submission" date="2023-03" db="EMBL/GenBank/DDBJ databases">
        <title>Massive genome expansion in bonnet fungi (Mycena s.s.) driven by repeated elements and novel gene families across ecological guilds.</title>
        <authorList>
            <consortium name="Lawrence Berkeley National Laboratory"/>
            <person name="Harder C.B."/>
            <person name="Miyauchi S."/>
            <person name="Viragh M."/>
            <person name="Kuo A."/>
            <person name="Thoen E."/>
            <person name="Andreopoulos B."/>
            <person name="Lu D."/>
            <person name="Skrede I."/>
            <person name="Drula E."/>
            <person name="Henrissat B."/>
            <person name="Morin E."/>
            <person name="Kohler A."/>
            <person name="Barry K."/>
            <person name="LaButti K."/>
            <person name="Morin E."/>
            <person name="Salamov A."/>
            <person name="Lipzen A."/>
            <person name="Mereny Z."/>
            <person name="Hegedus B."/>
            <person name="Baldrian P."/>
            <person name="Stursova M."/>
            <person name="Weitz H."/>
            <person name="Taylor A."/>
            <person name="Grigoriev I.V."/>
            <person name="Nagy L.G."/>
            <person name="Martin F."/>
            <person name="Kauserud H."/>
        </authorList>
    </citation>
    <scope>NUCLEOTIDE SEQUENCE</scope>
    <source>
        <strain evidence="1">CBHHK182m</strain>
    </source>
</reference>
<proteinExistence type="predicted"/>
<organism evidence="1 2">
    <name type="scientific">Mycena metata</name>
    <dbReference type="NCBI Taxonomy" id="1033252"/>
    <lineage>
        <taxon>Eukaryota</taxon>
        <taxon>Fungi</taxon>
        <taxon>Dikarya</taxon>
        <taxon>Basidiomycota</taxon>
        <taxon>Agaricomycotina</taxon>
        <taxon>Agaricomycetes</taxon>
        <taxon>Agaricomycetidae</taxon>
        <taxon>Agaricales</taxon>
        <taxon>Marasmiineae</taxon>
        <taxon>Mycenaceae</taxon>
        <taxon>Mycena</taxon>
    </lineage>
</organism>
<evidence type="ECO:0000313" key="2">
    <source>
        <dbReference type="Proteomes" id="UP001215598"/>
    </source>
</evidence>
<comment type="caution">
    <text evidence="1">The sequence shown here is derived from an EMBL/GenBank/DDBJ whole genome shotgun (WGS) entry which is preliminary data.</text>
</comment>
<dbReference type="EMBL" id="JARKIB010000071">
    <property type="protein sequence ID" value="KAJ7748978.1"/>
    <property type="molecule type" value="Genomic_DNA"/>
</dbReference>